<keyword evidence="2" id="KW-1185">Reference proteome</keyword>
<name>A0A9N9JJC5_9GLOM</name>
<organism evidence="1 2">
    <name type="scientific">Racocetra fulgida</name>
    <dbReference type="NCBI Taxonomy" id="60492"/>
    <lineage>
        <taxon>Eukaryota</taxon>
        <taxon>Fungi</taxon>
        <taxon>Fungi incertae sedis</taxon>
        <taxon>Mucoromycota</taxon>
        <taxon>Glomeromycotina</taxon>
        <taxon>Glomeromycetes</taxon>
        <taxon>Diversisporales</taxon>
        <taxon>Gigasporaceae</taxon>
        <taxon>Racocetra</taxon>
    </lineage>
</organism>
<evidence type="ECO:0000313" key="2">
    <source>
        <dbReference type="Proteomes" id="UP000789396"/>
    </source>
</evidence>
<comment type="caution">
    <text evidence="1">The sequence shown here is derived from an EMBL/GenBank/DDBJ whole genome shotgun (WGS) entry which is preliminary data.</text>
</comment>
<dbReference type="OrthoDB" id="2355951at2759"/>
<reference evidence="1" key="1">
    <citation type="submission" date="2021-06" db="EMBL/GenBank/DDBJ databases">
        <authorList>
            <person name="Kallberg Y."/>
            <person name="Tangrot J."/>
            <person name="Rosling A."/>
        </authorList>
    </citation>
    <scope>NUCLEOTIDE SEQUENCE</scope>
    <source>
        <strain evidence="1">IN212</strain>
    </source>
</reference>
<evidence type="ECO:0000313" key="1">
    <source>
        <dbReference type="EMBL" id="CAG8783782.1"/>
    </source>
</evidence>
<dbReference type="AlphaFoldDB" id="A0A9N9JJC5"/>
<gene>
    <name evidence="1" type="ORF">RFULGI_LOCUS16059</name>
</gene>
<feature type="non-terminal residue" evidence="1">
    <location>
        <position position="163"/>
    </location>
</feature>
<protein>
    <submittedName>
        <fullName evidence="1">7947_t:CDS:1</fullName>
    </submittedName>
</protein>
<dbReference type="Proteomes" id="UP000789396">
    <property type="component" value="Unassembled WGS sequence"/>
</dbReference>
<dbReference type="EMBL" id="CAJVPZ010054958">
    <property type="protein sequence ID" value="CAG8783782.1"/>
    <property type="molecule type" value="Genomic_DNA"/>
</dbReference>
<feature type="non-terminal residue" evidence="1">
    <location>
        <position position="1"/>
    </location>
</feature>
<proteinExistence type="predicted"/>
<sequence>YNFLITFPIEYITPFSVINEAMEYDPSIQQEELREIVTRAVNESADTYFEDSEALERLNRICTQFNDAFEGVRSVNNVQEAKLKINLNKQKIAENIGDLKTKLKRSSSDHAFELLERLNSLPIKDLKWNDPLASQVISDESKLVQNLEEASEKSFMEPFNKMQ</sequence>
<accession>A0A9N9JJC5</accession>